<evidence type="ECO:0000256" key="1">
    <source>
        <dbReference type="SAM" id="Phobius"/>
    </source>
</evidence>
<sequence>MSYIRYSIVCIFLALSFHIYQNEVDWWIYTPVILLTAIITLLHSPTSPITRILSSIVIVFGTIQTIFFTWIIDHYTKLASTNGSLKEIRESKYTLPIALATFYMIYMRLTTSQSAGCSGLIKSILLIILGISLIPCIAISLCPYNESLPQCNIFKLSKYRNM</sequence>
<dbReference type="Proteomes" id="UP000046392">
    <property type="component" value="Unplaced"/>
</dbReference>
<keyword evidence="1" id="KW-0812">Transmembrane</keyword>
<evidence type="ECO:0000313" key="3">
    <source>
        <dbReference type="WBParaSite" id="SPAL_0001022100.1"/>
    </source>
</evidence>
<dbReference type="AlphaFoldDB" id="A0A0N5BWM8"/>
<feature type="transmembrane region" description="Helical" evidence="1">
    <location>
        <begin position="26"/>
        <end position="45"/>
    </location>
</feature>
<keyword evidence="1" id="KW-0472">Membrane</keyword>
<feature type="transmembrane region" description="Helical" evidence="1">
    <location>
        <begin position="52"/>
        <end position="72"/>
    </location>
</feature>
<feature type="transmembrane region" description="Helical" evidence="1">
    <location>
        <begin position="121"/>
        <end position="141"/>
    </location>
</feature>
<organism evidence="2 3">
    <name type="scientific">Strongyloides papillosus</name>
    <name type="common">Intestinal threadworm</name>
    <dbReference type="NCBI Taxonomy" id="174720"/>
    <lineage>
        <taxon>Eukaryota</taxon>
        <taxon>Metazoa</taxon>
        <taxon>Ecdysozoa</taxon>
        <taxon>Nematoda</taxon>
        <taxon>Chromadorea</taxon>
        <taxon>Rhabditida</taxon>
        <taxon>Tylenchina</taxon>
        <taxon>Panagrolaimomorpha</taxon>
        <taxon>Strongyloidoidea</taxon>
        <taxon>Strongyloididae</taxon>
        <taxon>Strongyloides</taxon>
    </lineage>
</organism>
<accession>A0A0N5BWM8</accession>
<name>A0A0N5BWM8_STREA</name>
<evidence type="ECO:0000313" key="2">
    <source>
        <dbReference type="Proteomes" id="UP000046392"/>
    </source>
</evidence>
<proteinExistence type="predicted"/>
<feature type="transmembrane region" description="Helical" evidence="1">
    <location>
        <begin position="5"/>
        <end position="20"/>
    </location>
</feature>
<keyword evidence="1" id="KW-1133">Transmembrane helix</keyword>
<feature type="transmembrane region" description="Helical" evidence="1">
    <location>
        <begin position="92"/>
        <end position="109"/>
    </location>
</feature>
<dbReference type="WBParaSite" id="SPAL_0001022100.1">
    <property type="protein sequence ID" value="SPAL_0001022100.1"/>
    <property type="gene ID" value="SPAL_0001022100"/>
</dbReference>
<keyword evidence="2" id="KW-1185">Reference proteome</keyword>
<protein>
    <submittedName>
        <fullName evidence="3">Inner membrane protein</fullName>
    </submittedName>
</protein>
<reference evidence="3" key="1">
    <citation type="submission" date="2017-02" db="UniProtKB">
        <authorList>
            <consortium name="WormBaseParasite"/>
        </authorList>
    </citation>
    <scope>IDENTIFICATION</scope>
</reference>